<reference evidence="2 3" key="1">
    <citation type="submission" date="2017-01" db="EMBL/GenBank/DDBJ databases">
        <title>New insights into the genetic diversity of Chromobacterium isolated from tropical freshwater lake.</title>
        <authorList>
            <person name="Santos A.B."/>
            <person name="Nascimento A.M."/>
            <person name="Da Silva P.C."/>
        </authorList>
    </citation>
    <scope>NUCLEOTIDE SEQUENCE [LARGE SCALE GENOMIC DNA]</scope>
    <source>
        <strain evidence="2 3">56AF</strain>
    </source>
</reference>
<comment type="caution">
    <text evidence="2">The sequence shown here is derived from an EMBL/GenBank/DDBJ whole genome shotgun (WGS) entry which is preliminary data.</text>
</comment>
<evidence type="ECO:0000313" key="2">
    <source>
        <dbReference type="EMBL" id="PRP72026.1"/>
    </source>
</evidence>
<dbReference type="AlphaFoldDB" id="A0A2S9X8N4"/>
<dbReference type="RefSeq" id="WP_146131668.1">
    <property type="nucleotide sequence ID" value="NZ_MTBD01000006.1"/>
</dbReference>
<sequence length="81" mass="8955">MDEDALAREALNKQATQSQQRAREAVKARQKEELTTLNQHFAEQRAALLKQGQSTAGLDTAYQAALKAKTSVFNQELANLP</sequence>
<feature type="compositionally biased region" description="Basic and acidic residues" evidence="1">
    <location>
        <begin position="1"/>
        <end position="11"/>
    </location>
</feature>
<evidence type="ECO:0000256" key="1">
    <source>
        <dbReference type="SAM" id="MobiDB-lite"/>
    </source>
</evidence>
<dbReference type="Proteomes" id="UP000239469">
    <property type="component" value="Unassembled WGS sequence"/>
</dbReference>
<proteinExistence type="predicted"/>
<accession>A0A2S9X8N4</accession>
<gene>
    <name evidence="2" type="ORF">BUE93_03815</name>
</gene>
<dbReference type="SUPFAM" id="SSF55060">
    <property type="entry name" value="GHMP Kinase, C-terminal domain"/>
    <property type="match status" value="1"/>
</dbReference>
<dbReference type="EMBL" id="MTBD01000006">
    <property type="protein sequence ID" value="PRP72026.1"/>
    <property type="molecule type" value="Genomic_DNA"/>
</dbReference>
<name>A0A2S9X8N4_9NEIS</name>
<evidence type="ECO:0000313" key="3">
    <source>
        <dbReference type="Proteomes" id="UP000239469"/>
    </source>
</evidence>
<organism evidence="2 3">
    <name type="scientific">Chromobacterium amazonense</name>
    <dbReference type="NCBI Taxonomy" id="1382803"/>
    <lineage>
        <taxon>Bacteria</taxon>
        <taxon>Pseudomonadati</taxon>
        <taxon>Pseudomonadota</taxon>
        <taxon>Betaproteobacteria</taxon>
        <taxon>Neisseriales</taxon>
        <taxon>Chromobacteriaceae</taxon>
        <taxon>Chromobacterium</taxon>
    </lineage>
</organism>
<protein>
    <submittedName>
        <fullName evidence="2">Uncharacterized protein</fullName>
    </submittedName>
</protein>
<dbReference type="InterPro" id="IPR036554">
    <property type="entry name" value="GHMP_kinase_C_sf"/>
</dbReference>
<feature type="region of interest" description="Disordered" evidence="1">
    <location>
        <begin position="1"/>
        <end position="29"/>
    </location>
</feature>